<dbReference type="Proteomes" id="UP000217736">
    <property type="component" value="Chromosome"/>
</dbReference>
<dbReference type="AlphaFoldDB" id="A0A1Z4EB76"/>
<protein>
    <recommendedName>
        <fullName evidence="3">DUF2710 domain-containing protein</fullName>
    </recommendedName>
</protein>
<evidence type="ECO:0008006" key="3">
    <source>
        <dbReference type="Google" id="ProtNLM"/>
    </source>
</evidence>
<gene>
    <name evidence="1" type="ORF">MSG_00044</name>
</gene>
<dbReference type="Pfam" id="PF10921">
    <property type="entry name" value="DUF2710"/>
    <property type="match status" value="1"/>
</dbReference>
<reference evidence="2" key="1">
    <citation type="submission" date="2017-06" db="EMBL/GenBank/DDBJ databases">
        <title>Complete Genome Sequence of Mycobacterium shigaense.</title>
        <authorList>
            <person name="Fukano H."/>
            <person name="Yoshida M."/>
            <person name="Kazumi Y."/>
            <person name="Ogura Y."/>
            <person name="Mitarai S."/>
            <person name="Hayashi T."/>
            <person name="Hoshino Y."/>
        </authorList>
    </citation>
    <scope>NUCLEOTIDE SEQUENCE [LARGE SCALE GENOMIC DNA]</scope>
    <source>
        <strain evidence="2">UN-152</strain>
    </source>
</reference>
<dbReference type="KEGG" id="mshg:MSG_00044"/>
<organism evidence="1 2">
    <name type="scientific">Mycobacterium shigaense</name>
    <dbReference type="NCBI Taxonomy" id="722731"/>
    <lineage>
        <taxon>Bacteria</taxon>
        <taxon>Bacillati</taxon>
        <taxon>Actinomycetota</taxon>
        <taxon>Actinomycetes</taxon>
        <taxon>Mycobacteriales</taxon>
        <taxon>Mycobacteriaceae</taxon>
        <taxon>Mycobacterium</taxon>
        <taxon>Mycobacterium simiae complex</taxon>
    </lineage>
</organism>
<proteinExistence type="predicted"/>
<evidence type="ECO:0000313" key="1">
    <source>
        <dbReference type="EMBL" id="BAX90211.1"/>
    </source>
</evidence>
<sequence length="136" mass="14528">MDSGVLAPWGKLSNHELTLVGALDDTDIVSGAGSRSEQSELKDQDLVEAVLRELSEAADKWEALVAQAETITYSVDMGDIRAVANSDGRLVELALHPTVMTGYAHAELADRLNLAIAALREEAAAENQARYGGDLH</sequence>
<evidence type="ECO:0000313" key="2">
    <source>
        <dbReference type="Proteomes" id="UP000217736"/>
    </source>
</evidence>
<accession>A0A1Z4EB76</accession>
<dbReference type="InterPro" id="IPR024296">
    <property type="entry name" value="DUF2710"/>
</dbReference>
<dbReference type="EMBL" id="AP018164">
    <property type="protein sequence ID" value="BAX90211.1"/>
    <property type="molecule type" value="Genomic_DNA"/>
</dbReference>
<name>A0A1Z4EB76_9MYCO</name>
<keyword evidence="2" id="KW-1185">Reference proteome</keyword>